<accession>A0A936F058</accession>
<sequence>MITVKAFARYRALLGFSELAVPAAPALGDLLLDPRLAPLPPEALLAVNQSFADRATPLRDGDEVALMPPVSGG</sequence>
<evidence type="ECO:0000256" key="2">
    <source>
        <dbReference type="ARBA" id="ARBA00024200"/>
    </source>
</evidence>
<dbReference type="InterPro" id="IPR044672">
    <property type="entry name" value="MOCS2A"/>
</dbReference>
<dbReference type="Proteomes" id="UP000709959">
    <property type="component" value="Unassembled WGS sequence"/>
</dbReference>
<keyword evidence="1" id="KW-0547">Nucleotide-binding</keyword>
<reference evidence="4 5" key="1">
    <citation type="submission" date="2020-10" db="EMBL/GenBank/DDBJ databases">
        <title>Connecting structure to function with the recovery of over 1000 high-quality activated sludge metagenome-assembled genomes encoding full-length rRNA genes using long-read sequencing.</title>
        <authorList>
            <person name="Singleton C.M."/>
            <person name="Petriglieri F."/>
            <person name="Kristensen J.M."/>
            <person name="Kirkegaard R.H."/>
            <person name="Michaelsen T.Y."/>
            <person name="Andersen M.H."/>
            <person name="Karst S.M."/>
            <person name="Dueholm M.S."/>
            <person name="Nielsen P.H."/>
            <person name="Albertsen M."/>
        </authorList>
    </citation>
    <scope>NUCLEOTIDE SEQUENCE [LARGE SCALE GENOMIC DNA]</scope>
    <source>
        <strain evidence="4">OdNE_18-Q3-R46-58_MAXAC.008</strain>
    </source>
</reference>
<dbReference type="CDD" id="cd00754">
    <property type="entry name" value="Ubl_MoaD"/>
    <property type="match status" value="1"/>
</dbReference>
<evidence type="ECO:0000313" key="5">
    <source>
        <dbReference type="Proteomes" id="UP000709959"/>
    </source>
</evidence>
<comment type="similarity">
    <text evidence="2">Belongs to the MoaD family.</text>
</comment>
<comment type="caution">
    <text evidence="4">The sequence shown here is derived from an EMBL/GenBank/DDBJ whole genome shotgun (WGS) entry which is preliminary data.</text>
</comment>
<dbReference type="GO" id="GO:0006777">
    <property type="term" value="P:Mo-molybdopterin cofactor biosynthetic process"/>
    <property type="evidence" value="ECO:0007669"/>
    <property type="project" value="InterPro"/>
</dbReference>
<dbReference type="PANTHER" id="PTHR33359">
    <property type="entry name" value="MOLYBDOPTERIN SYNTHASE SULFUR CARRIER SUBUNIT"/>
    <property type="match status" value="1"/>
</dbReference>
<dbReference type="InterPro" id="IPR016155">
    <property type="entry name" value="Mopterin_synth/thiamin_S_b"/>
</dbReference>
<organism evidence="4 5">
    <name type="scientific">Candidatus Geothrix odensensis</name>
    <dbReference type="NCBI Taxonomy" id="2954440"/>
    <lineage>
        <taxon>Bacteria</taxon>
        <taxon>Pseudomonadati</taxon>
        <taxon>Acidobacteriota</taxon>
        <taxon>Holophagae</taxon>
        <taxon>Holophagales</taxon>
        <taxon>Holophagaceae</taxon>
        <taxon>Geothrix</taxon>
    </lineage>
</organism>
<dbReference type="GO" id="GO:1990133">
    <property type="term" value="C:molybdopterin adenylyltransferase complex"/>
    <property type="evidence" value="ECO:0007669"/>
    <property type="project" value="TreeGrafter"/>
</dbReference>
<evidence type="ECO:0000313" key="4">
    <source>
        <dbReference type="EMBL" id="MBK8571321.1"/>
    </source>
</evidence>
<gene>
    <name evidence="4" type="ORF">IPN91_01505</name>
</gene>
<dbReference type="GO" id="GO:0000166">
    <property type="term" value="F:nucleotide binding"/>
    <property type="evidence" value="ECO:0007669"/>
    <property type="project" value="UniProtKB-KW"/>
</dbReference>
<evidence type="ECO:0000256" key="3">
    <source>
        <dbReference type="ARBA" id="ARBA00024247"/>
    </source>
</evidence>
<dbReference type="Pfam" id="PF02597">
    <property type="entry name" value="ThiS"/>
    <property type="match status" value="1"/>
</dbReference>
<name>A0A936F058_9BACT</name>
<proteinExistence type="inferred from homology"/>
<dbReference type="InterPro" id="IPR012675">
    <property type="entry name" value="Beta-grasp_dom_sf"/>
</dbReference>
<dbReference type="AlphaFoldDB" id="A0A936F058"/>
<protein>
    <recommendedName>
        <fullName evidence="3">Molybdopterin synthase sulfur carrier subunit</fullName>
    </recommendedName>
</protein>
<dbReference type="SUPFAM" id="SSF54285">
    <property type="entry name" value="MoaD/ThiS"/>
    <property type="match status" value="1"/>
</dbReference>
<dbReference type="PANTHER" id="PTHR33359:SF1">
    <property type="entry name" value="MOLYBDOPTERIN SYNTHASE SULFUR CARRIER SUBUNIT"/>
    <property type="match status" value="1"/>
</dbReference>
<dbReference type="Gene3D" id="3.10.20.30">
    <property type="match status" value="1"/>
</dbReference>
<dbReference type="EMBL" id="JADKCH010000001">
    <property type="protein sequence ID" value="MBK8571321.1"/>
    <property type="molecule type" value="Genomic_DNA"/>
</dbReference>
<dbReference type="InterPro" id="IPR003749">
    <property type="entry name" value="ThiS/MoaD-like"/>
</dbReference>
<evidence type="ECO:0000256" key="1">
    <source>
        <dbReference type="ARBA" id="ARBA00022741"/>
    </source>
</evidence>